<accession>A0ABY7DRC7</accession>
<keyword evidence="2" id="KW-0812">Transmembrane</keyword>
<dbReference type="PROSITE" id="PS50268">
    <property type="entry name" value="CADHERIN_2"/>
    <property type="match status" value="7"/>
</dbReference>
<dbReference type="InterPro" id="IPR050174">
    <property type="entry name" value="Protocadherin/Cadherin-CA"/>
</dbReference>
<dbReference type="InterPro" id="IPR002126">
    <property type="entry name" value="Cadherin-like_dom"/>
</dbReference>
<keyword evidence="13" id="KW-1185">Reference proteome</keyword>
<feature type="compositionally biased region" description="Basic and acidic residues" evidence="9">
    <location>
        <begin position="902"/>
        <end position="917"/>
    </location>
</feature>
<feature type="chain" id="PRO_5046998265" evidence="10">
    <location>
        <begin position="27"/>
        <end position="1051"/>
    </location>
</feature>
<evidence type="ECO:0000256" key="7">
    <source>
        <dbReference type="ARBA" id="ARBA00023180"/>
    </source>
</evidence>
<feature type="domain" description="Cadherin" evidence="11">
    <location>
        <begin position="257"/>
        <end position="368"/>
    </location>
</feature>
<feature type="domain" description="Cadherin" evidence="11">
    <location>
        <begin position="383"/>
        <end position="479"/>
    </location>
</feature>
<dbReference type="InterPro" id="IPR020894">
    <property type="entry name" value="Cadherin_CS"/>
</dbReference>
<evidence type="ECO:0000256" key="9">
    <source>
        <dbReference type="SAM" id="MobiDB-lite"/>
    </source>
</evidence>
<evidence type="ECO:0000313" key="12">
    <source>
        <dbReference type="EMBL" id="WAQ99458.1"/>
    </source>
</evidence>
<evidence type="ECO:0000256" key="10">
    <source>
        <dbReference type="SAM" id="SignalP"/>
    </source>
</evidence>
<dbReference type="Pfam" id="PF00028">
    <property type="entry name" value="Cadherin"/>
    <property type="match status" value="6"/>
</dbReference>
<feature type="domain" description="Cadherin" evidence="11">
    <location>
        <begin position="692"/>
        <end position="812"/>
    </location>
</feature>
<sequence>MSSSQIVVHFLLSISIFLSVLISSSAEDFAVTFSKEEQLPKWTFIGNVSDAPGFMEAIPIEDRDHLLFSFLQQTNIKSMITIHDETGSLYTTVVIDRESIMECRVPAPCTLKFNIAARSSRPNSPLFEIISVTVIFEDINDNAPTFPKEKQTIEISESVVNGSTFVIENAVDDDAGINSIQSYRLEGYTNIFALEVERKLDNSLSVKLVVIGKLNRENRDWYESKVTATDGGNPPKTGSMILDIRILDENDNAPVFMNTSYNVTIQEDARYGASVAQITATDKDIGQNGNLLYRFSPHQSDFQAISSLFHINEHTGMLTVIGTLVYQPGKVHQIIIEATDQGVPPLLSTNQAIVTVNIMDTGNNPPEVRINLVNFGTGKVKNISEQAVKETFVAHVEVKDDDTGENGNVTCRIKENPLFAIEPMSRIGFKVVVNGNLDREKQDMHNVEVICNDFGRPVLSASASFIVRVTDENDNAPVFTHENYYEDMYENNNRGDVVLSVSANDEDLGNNSVIEYYVDKTVDNVFTIGPSTGIIKALDRFDHERETSYTFKVYAKDKGSPSLTGSSTVTIRINDLNDNAPKFDKSVFYFSVSERRPNGTLVNRLTATDADSGQNAEFSFVISNTPEPNLPFELFPDGVIKTKGVLDREVKSQYRFSVIAIDKGTPRQTSSSNVVIQVDDVNDHSPKIWFPKPTNDTVTLDHLKPSGTYITQVEATDADVGDNGKLSYVIEEGNGDRLFLLNLNTGVLTMAQVHEVENESDEEYRLVIAVHDSGVPQRRMDQNRMKGQDIQINKLPNNMTEVRDNNLNGTIMSRHYDKMDTLRKKKEVSFSFEDDLDGLRDHEISFSNNSVFMENGNEVGHCGDRQTGGQLKTFHLHHSPAGFQAPTQGKLWVNPPTGQKSIEGKSSREDNNSDTSRETVTSDSGRGASDEEFPLAHNTSREDPNISGSGGNSHLLKCSMPPRHNHSSSVPLKMGQKQTYPLPPALFQNGRQHGRPNSTDLTDRIPNNKENVDRSLSNLVGNEKPKFTVRKPYTDREIRDKKSESWVPSYV</sequence>
<feature type="compositionally biased region" description="Basic and acidic residues" evidence="9">
    <location>
        <begin position="1001"/>
        <end position="1011"/>
    </location>
</feature>
<comment type="subcellular location">
    <subcellularLocation>
        <location evidence="1">Membrane</location>
        <topology evidence="1">Single-pass membrane protein</topology>
    </subcellularLocation>
</comment>
<dbReference type="InterPro" id="IPR015919">
    <property type="entry name" value="Cadherin-like_sf"/>
</dbReference>
<feature type="domain" description="Cadherin" evidence="11">
    <location>
        <begin position="480"/>
        <end position="583"/>
    </location>
</feature>
<keyword evidence="10" id="KW-0732">Signal</keyword>
<feature type="signal peptide" evidence="10">
    <location>
        <begin position="1"/>
        <end position="26"/>
    </location>
</feature>
<evidence type="ECO:0000256" key="5">
    <source>
        <dbReference type="ARBA" id="ARBA00022989"/>
    </source>
</evidence>
<protein>
    <submittedName>
        <fullName evidence="12">PCDH1-like protein</fullName>
    </submittedName>
</protein>
<dbReference type="PRINTS" id="PR00205">
    <property type="entry name" value="CADHERIN"/>
</dbReference>
<feature type="domain" description="Cadherin" evidence="11">
    <location>
        <begin position="584"/>
        <end position="688"/>
    </location>
</feature>
<dbReference type="Gene3D" id="2.60.40.60">
    <property type="entry name" value="Cadherins"/>
    <property type="match status" value="7"/>
</dbReference>
<evidence type="ECO:0000256" key="1">
    <source>
        <dbReference type="ARBA" id="ARBA00004167"/>
    </source>
</evidence>
<dbReference type="Proteomes" id="UP001164746">
    <property type="component" value="Chromosome 3"/>
</dbReference>
<feature type="region of interest" description="Disordered" evidence="9">
    <location>
        <begin position="879"/>
        <end position="1011"/>
    </location>
</feature>
<feature type="domain" description="Cadherin" evidence="11">
    <location>
        <begin position="68"/>
        <end position="146"/>
    </location>
</feature>
<evidence type="ECO:0000259" key="11">
    <source>
        <dbReference type="PROSITE" id="PS50268"/>
    </source>
</evidence>
<keyword evidence="3" id="KW-0677">Repeat</keyword>
<evidence type="ECO:0000313" key="13">
    <source>
        <dbReference type="Proteomes" id="UP001164746"/>
    </source>
</evidence>
<reference evidence="12" key="1">
    <citation type="submission" date="2022-11" db="EMBL/GenBank/DDBJ databases">
        <title>Centuries of genome instability and evolution in soft-shell clam transmissible cancer (bioRxiv).</title>
        <authorList>
            <person name="Hart S.F.M."/>
            <person name="Yonemitsu M.A."/>
            <person name="Giersch R.M."/>
            <person name="Beal B.F."/>
            <person name="Arriagada G."/>
            <person name="Davis B.W."/>
            <person name="Ostrander E.A."/>
            <person name="Goff S.P."/>
            <person name="Metzger M.J."/>
        </authorList>
    </citation>
    <scope>NUCLEOTIDE SEQUENCE</scope>
    <source>
        <strain evidence="12">MELC-2E11</strain>
        <tissue evidence="12">Siphon/mantle</tissue>
    </source>
</reference>
<feature type="domain" description="Cadherin" evidence="11">
    <location>
        <begin position="147"/>
        <end position="256"/>
    </location>
</feature>
<evidence type="ECO:0000256" key="4">
    <source>
        <dbReference type="ARBA" id="ARBA00022837"/>
    </source>
</evidence>
<dbReference type="SMART" id="SM00112">
    <property type="entry name" value="CA"/>
    <property type="match status" value="7"/>
</dbReference>
<dbReference type="PANTHER" id="PTHR24028">
    <property type="entry name" value="CADHERIN-87A"/>
    <property type="match status" value="1"/>
</dbReference>
<proteinExistence type="predicted"/>
<keyword evidence="7" id="KW-0325">Glycoprotein</keyword>
<keyword evidence="5" id="KW-1133">Transmembrane helix</keyword>
<organism evidence="12 13">
    <name type="scientific">Mya arenaria</name>
    <name type="common">Soft-shell clam</name>
    <dbReference type="NCBI Taxonomy" id="6604"/>
    <lineage>
        <taxon>Eukaryota</taxon>
        <taxon>Metazoa</taxon>
        <taxon>Spiralia</taxon>
        <taxon>Lophotrochozoa</taxon>
        <taxon>Mollusca</taxon>
        <taxon>Bivalvia</taxon>
        <taxon>Autobranchia</taxon>
        <taxon>Heteroconchia</taxon>
        <taxon>Euheterodonta</taxon>
        <taxon>Imparidentia</taxon>
        <taxon>Neoheterodontei</taxon>
        <taxon>Myida</taxon>
        <taxon>Myoidea</taxon>
        <taxon>Myidae</taxon>
        <taxon>Mya</taxon>
    </lineage>
</organism>
<evidence type="ECO:0000256" key="2">
    <source>
        <dbReference type="ARBA" id="ARBA00022692"/>
    </source>
</evidence>
<dbReference type="CDD" id="cd11304">
    <property type="entry name" value="Cadherin_repeat"/>
    <property type="match status" value="7"/>
</dbReference>
<evidence type="ECO:0000256" key="6">
    <source>
        <dbReference type="ARBA" id="ARBA00023136"/>
    </source>
</evidence>
<feature type="compositionally biased region" description="Polar residues" evidence="9">
    <location>
        <begin position="989"/>
        <end position="1000"/>
    </location>
</feature>
<evidence type="ECO:0000256" key="8">
    <source>
        <dbReference type="PROSITE-ProRule" id="PRU00043"/>
    </source>
</evidence>
<dbReference type="SUPFAM" id="SSF49313">
    <property type="entry name" value="Cadherin-like"/>
    <property type="match status" value="6"/>
</dbReference>
<dbReference type="PROSITE" id="PS00232">
    <property type="entry name" value="CADHERIN_1"/>
    <property type="match status" value="3"/>
</dbReference>
<keyword evidence="6" id="KW-0472">Membrane</keyword>
<name>A0ABY7DRC7_MYAAR</name>
<keyword evidence="4 8" id="KW-0106">Calcium</keyword>
<dbReference type="EMBL" id="CP111014">
    <property type="protein sequence ID" value="WAQ99458.1"/>
    <property type="molecule type" value="Genomic_DNA"/>
</dbReference>
<gene>
    <name evidence="12" type="ORF">MAR_023831</name>
</gene>
<evidence type="ECO:0000256" key="3">
    <source>
        <dbReference type="ARBA" id="ARBA00022737"/>
    </source>
</evidence>
<dbReference type="PANTHER" id="PTHR24028:SF146">
    <property type="entry name" value="CADHERIN 96CB, ISOFORM D-RELATED"/>
    <property type="match status" value="1"/>
</dbReference>